<dbReference type="AlphaFoldDB" id="B9HVJ2"/>
<dbReference type="EMBL" id="CM009299">
    <property type="protein sequence ID" value="PNT18466.1"/>
    <property type="molecule type" value="Genomic_DNA"/>
</dbReference>
<dbReference type="InterPro" id="IPR001841">
    <property type="entry name" value="Znf_RING"/>
</dbReference>
<dbReference type="Proteomes" id="UP000006729">
    <property type="component" value="Chromosome 10"/>
</dbReference>
<reference evidence="4 5" key="1">
    <citation type="journal article" date="2006" name="Science">
        <title>The genome of black cottonwood, Populus trichocarpa (Torr. &amp; Gray).</title>
        <authorList>
            <person name="Tuskan G.A."/>
            <person name="Difazio S."/>
            <person name="Jansson S."/>
            <person name="Bohlmann J."/>
            <person name="Grigoriev I."/>
            <person name="Hellsten U."/>
            <person name="Putnam N."/>
            <person name="Ralph S."/>
            <person name="Rombauts S."/>
            <person name="Salamov A."/>
            <person name="Schein J."/>
            <person name="Sterck L."/>
            <person name="Aerts A."/>
            <person name="Bhalerao R.R."/>
            <person name="Bhalerao R.P."/>
            <person name="Blaudez D."/>
            <person name="Boerjan W."/>
            <person name="Brun A."/>
            <person name="Brunner A."/>
            <person name="Busov V."/>
            <person name="Campbell M."/>
            <person name="Carlson J."/>
            <person name="Chalot M."/>
            <person name="Chapman J."/>
            <person name="Chen G.L."/>
            <person name="Cooper D."/>
            <person name="Coutinho P.M."/>
            <person name="Couturier J."/>
            <person name="Covert S."/>
            <person name="Cronk Q."/>
            <person name="Cunningham R."/>
            <person name="Davis J."/>
            <person name="Degroeve S."/>
            <person name="Dejardin A."/>
            <person name="Depamphilis C."/>
            <person name="Detter J."/>
            <person name="Dirks B."/>
            <person name="Dubchak I."/>
            <person name="Duplessis S."/>
            <person name="Ehlting J."/>
            <person name="Ellis B."/>
            <person name="Gendler K."/>
            <person name="Goodstein D."/>
            <person name="Gribskov M."/>
            <person name="Grimwood J."/>
            <person name="Groover A."/>
            <person name="Gunter L."/>
            <person name="Hamberger B."/>
            <person name="Heinze B."/>
            <person name="Helariutta Y."/>
            <person name="Henrissat B."/>
            <person name="Holligan D."/>
            <person name="Holt R."/>
            <person name="Huang W."/>
            <person name="Islam-Faridi N."/>
            <person name="Jones S."/>
            <person name="Jones-Rhoades M."/>
            <person name="Jorgensen R."/>
            <person name="Joshi C."/>
            <person name="Kangasjarvi J."/>
            <person name="Karlsson J."/>
            <person name="Kelleher C."/>
            <person name="Kirkpatrick R."/>
            <person name="Kirst M."/>
            <person name="Kohler A."/>
            <person name="Kalluri U."/>
            <person name="Larimer F."/>
            <person name="Leebens-Mack J."/>
            <person name="Leple J.C."/>
            <person name="Locascio P."/>
            <person name="Lou Y."/>
            <person name="Lucas S."/>
            <person name="Martin F."/>
            <person name="Montanini B."/>
            <person name="Napoli C."/>
            <person name="Nelson D.R."/>
            <person name="Nelson C."/>
            <person name="Nieminen K."/>
            <person name="Nilsson O."/>
            <person name="Pereda V."/>
            <person name="Peter G."/>
            <person name="Philippe R."/>
            <person name="Pilate G."/>
            <person name="Poliakov A."/>
            <person name="Razumovskaya J."/>
            <person name="Richardson P."/>
            <person name="Rinaldi C."/>
            <person name="Ritland K."/>
            <person name="Rouze P."/>
            <person name="Ryaboy D."/>
            <person name="Schmutz J."/>
            <person name="Schrader J."/>
            <person name="Segerman B."/>
            <person name="Shin H."/>
            <person name="Siddiqui A."/>
            <person name="Sterky F."/>
            <person name="Terry A."/>
            <person name="Tsai C.J."/>
            <person name="Uberbacher E."/>
            <person name="Unneberg P."/>
            <person name="Vahala J."/>
            <person name="Wall K."/>
            <person name="Wessler S."/>
            <person name="Yang G."/>
            <person name="Yin T."/>
            <person name="Douglas C."/>
            <person name="Marra M."/>
            <person name="Sandberg G."/>
            <person name="Van de Peer Y."/>
            <person name="Rokhsar D."/>
        </authorList>
    </citation>
    <scope>NUCLEOTIDE SEQUENCE [LARGE SCALE GENOMIC DNA]</scope>
    <source>
        <strain evidence="5">cv. Nisqually</strain>
    </source>
</reference>
<evidence type="ECO:0000259" key="3">
    <source>
        <dbReference type="PROSITE" id="PS50089"/>
    </source>
</evidence>
<dbReference type="InParanoid" id="B9HVJ2"/>
<feature type="transmembrane region" description="Helical" evidence="2">
    <location>
        <begin position="12"/>
        <end position="39"/>
    </location>
</feature>
<evidence type="ECO:0000313" key="5">
    <source>
        <dbReference type="Proteomes" id="UP000006729"/>
    </source>
</evidence>
<dbReference type="Pfam" id="PF13639">
    <property type="entry name" value="zf-RING_2"/>
    <property type="match status" value="1"/>
</dbReference>
<dbReference type="FunFam" id="3.30.40.10:FF:000829">
    <property type="entry name" value="RING-H2 finger protein ATL70"/>
    <property type="match status" value="1"/>
</dbReference>
<dbReference type="GO" id="GO:0008270">
    <property type="term" value="F:zinc ion binding"/>
    <property type="evidence" value="ECO:0007669"/>
    <property type="project" value="UniProtKB-KW"/>
</dbReference>
<evidence type="ECO:0000313" key="4">
    <source>
        <dbReference type="EMBL" id="PNT18466.1"/>
    </source>
</evidence>
<keyword evidence="5" id="KW-1185">Reference proteome</keyword>
<dbReference type="PROSITE" id="PS50089">
    <property type="entry name" value="ZF_RING_2"/>
    <property type="match status" value="1"/>
</dbReference>
<feature type="domain" description="RING-type" evidence="3">
    <location>
        <begin position="101"/>
        <end position="143"/>
    </location>
</feature>
<keyword evidence="2" id="KW-0812">Transmembrane</keyword>
<dbReference type="PANTHER" id="PTHR46719:SF7">
    <property type="entry name" value="RING-H2 FINGER PROTEIN ATL71-RELATED"/>
    <property type="match status" value="1"/>
</dbReference>
<sequence>MNSSPEHSHQSSFCGIGCAMVISFGILLLIIIIIFASYICTHGIQDPSRLTPSNEGSSITDQGSVAINPGLDEATLASYPKLLYSQEKSQQKVNHSLDSCCSICLGDYIDSDVLRLLPHCGHTFHLNCVDCWLRLNHTCPICRNLPVPTFSIPLAEVAPLATRKLLINSNQGVQVLCVEHALSLTEALCMLKSTLTHLDGRKLLINSNQGK</sequence>
<accession>B9HVJ2</accession>
<dbReference type="InterPro" id="IPR013083">
    <property type="entry name" value="Znf_RING/FYVE/PHD"/>
</dbReference>
<keyword evidence="1" id="KW-0863">Zinc-finger</keyword>
<dbReference type="InterPro" id="IPR045899">
    <property type="entry name" value="ATL71-like"/>
</dbReference>
<keyword evidence="1" id="KW-0479">Metal-binding</keyword>
<dbReference type="eggNOG" id="KOG0800">
    <property type="taxonomic scope" value="Eukaryota"/>
</dbReference>
<keyword evidence="2" id="KW-1133">Transmembrane helix</keyword>
<gene>
    <name evidence="4" type="ORF">POPTR_010G243300</name>
</gene>
<dbReference type="SMART" id="SM00184">
    <property type="entry name" value="RING"/>
    <property type="match status" value="1"/>
</dbReference>
<dbReference type="Gene3D" id="3.30.40.10">
    <property type="entry name" value="Zinc/RING finger domain, C3HC4 (zinc finger)"/>
    <property type="match status" value="1"/>
</dbReference>
<evidence type="ECO:0000256" key="2">
    <source>
        <dbReference type="SAM" id="Phobius"/>
    </source>
</evidence>
<evidence type="ECO:0000256" key="1">
    <source>
        <dbReference type="PROSITE-ProRule" id="PRU00175"/>
    </source>
</evidence>
<dbReference type="SUPFAM" id="SSF57850">
    <property type="entry name" value="RING/U-box"/>
    <property type="match status" value="1"/>
</dbReference>
<keyword evidence="1" id="KW-0862">Zinc</keyword>
<dbReference type="PANTHER" id="PTHR46719">
    <property type="entry name" value="TRANSCRIPTION FACTOR C2H2 FAMILY-RELATED"/>
    <property type="match status" value="1"/>
</dbReference>
<keyword evidence="2" id="KW-0472">Membrane</keyword>
<dbReference type="HOGENOM" id="CLU_013137_15_4_1"/>
<organism evidence="4 5">
    <name type="scientific">Populus trichocarpa</name>
    <name type="common">Western balsam poplar</name>
    <name type="synonym">Populus balsamifera subsp. trichocarpa</name>
    <dbReference type="NCBI Taxonomy" id="3694"/>
    <lineage>
        <taxon>Eukaryota</taxon>
        <taxon>Viridiplantae</taxon>
        <taxon>Streptophyta</taxon>
        <taxon>Embryophyta</taxon>
        <taxon>Tracheophyta</taxon>
        <taxon>Spermatophyta</taxon>
        <taxon>Magnoliopsida</taxon>
        <taxon>eudicotyledons</taxon>
        <taxon>Gunneridae</taxon>
        <taxon>Pentapetalae</taxon>
        <taxon>rosids</taxon>
        <taxon>fabids</taxon>
        <taxon>Malpighiales</taxon>
        <taxon>Salicaceae</taxon>
        <taxon>Saliceae</taxon>
        <taxon>Populus</taxon>
    </lineage>
</organism>
<proteinExistence type="predicted"/>
<protein>
    <recommendedName>
        <fullName evidence="3">RING-type domain-containing protein</fullName>
    </recommendedName>
</protein>
<name>B9HVJ2_POPTR</name>